<dbReference type="PANTHER" id="PTHR30015">
    <property type="entry name" value="MRR RESTRICTION SYSTEM PROTEIN"/>
    <property type="match status" value="1"/>
</dbReference>
<keyword evidence="3" id="KW-0378">Hydrolase</keyword>
<evidence type="ECO:0000313" key="3">
    <source>
        <dbReference type="EMBL" id="SOZ34143.1"/>
    </source>
</evidence>
<dbReference type="GO" id="GO:0009307">
    <property type="term" value="P:DNA restriction-modification system"/>
    <property type="evidence" value="ECO:0007669"/>
    <property type="project" value="InterPro"/>
</dbReference>
<dbReference type="EMBL" id="OFTC01000001">
    <property type="protein sequence ID" value="SOZ34143.1"/>
    <property type="molecule type" value="Genomic_DNA"/>
</dbReference>
<organism evidence="4 5">
    <name type="scientific">Cupriavidus neocaledonicus</name>
    <dbReference type="NCBI Taxonomy" id="1040979"/>
    <lineage>
        <taxon>Bacteria</taxon>
        <taxon>Pseudomonadati</taxon>
        <taxon>Pseudomonadota</taxon>
        <taxon>Betaproteobacteria</taxon>
        <taxon>Burkholderiales</taxon>
        <taxon>Burkholderiaceae</taxon>
        <taxon>Cupriavidus</taxon>
    </lineage>
</organism>
<dbReference type="Gene3D" id="3.40.1350.10">
    <property type="match status" value="1"/>
</dbReference>
<dbReference type="Proteomes" id="UP000255168">
    <property type="component" value="Chromosome I"/>
</dbReference>
<evidence type="ECO:0000313" key="4">
    <source>
        <dbReference type="EMBL" id="SPD45070.1"/>
    </source>
</evidence>
<dbReference type="InterPro" id="IPR011856">
    <property type="entry name" value="tRNA_endonuc-like_dom_sf"/>
</dbReference>
<evidence type="ECO:0000313" key="5">
    <source>
        <dbReference type="Proteomes" id="UP000255168"/>
    </source>
</evidence>
<dbReference type="EMBL" id="LT984806">
    <property type="protein sequence ID" value="SPD45070.1"/>
    <property type="molecule type" value="Genomic_DNA"/>
</dbReference>
<dbReference type="SUPFAM" id="SSF52980">
    <property type="entry name" value="Restriction endonuclease-like"/>
    <property type="match status" value="1"/>
</dbReference>
<dbReference type="Proteomes" id="UP000256710">
    <property type="component" value="Unassembled WGS sequence"/>
</dbReference>
<dbReference type="InterPro" id="IPR052906">
    <property type="entry name" value="Type_IV_Methyl-Rstrct_Enzyme"/>
</dbReference>
<sequence length="304" mass="34195">MAEITRRRTGELLRELFKILMAAPDGVRAREALQELSVRVNLTPYEADSFESGGRRFDKIVRFATVDCVKAGWMVKDKGIWSVTDEGRAAYAELIDPEAFYKRACKLYAEWKAAQPDAEPNTAANTSAAVSVEEAENTAKAVSVTFEEAEEQAWTEISQYLRAMNPYDFQDLVADLLRAMSYHVTWVSPPGKDGGLDILAWPDVLGTRPPRIKVQVKRQQQSVNVDGLRSFMALLGEDDVGLFVCTGGFTKDADAEARTQEKRRVTLIGLEKLFDLWEEHYDKLTDRARRRLPLRSIQFLAPGG</sequence>
<evidence type="ECO:0000259" key="2">
    <source>
        <dbReference type="Pfam" id="PF14338"/>
    </source>
</evidence>
<proteinExistence type="predicted"/>
<evidence type="ECO:0000313" key="6">
    <source>
        <dbReference type="Proteomes" id="UP000256710"/>
    </source>
</evidence>
<dbReference type="GO" id="GO:0003677">
    <property type="term" value="F:DNA binding"/>
    <property type="evidence" value="ECO:0007669"/>
    <property type="project" value="InterPro"/>
</dbReference>
<reference evidence="5 6" key="1">
    <citation type="submission" date="2018-01" db="EMBL/GenBank/DDBJ databases">
        <authorList>
            <person name="Clerissi C."/>
        </authorList>
    </citation>
    <scope>NUCLEOTIDE SEQUENCE [LARGE SCALE GENOMIC DNA]</scope>
    <source>
        <strain evidence="3">Cupriavidus taiwanensis STM 6082</strain>
        <strain evidence="4">Cupriavidus taiwanensis STM 6160</strain>
    </source>
</reference>
<dbReference type="GO" id="GO:0043590">
    <property type="term" value="C:bacterial nucleoid"/>
    <property type="evidence" value="ECO:0007669"/>
    <property type="project" value="TreeGrafter"/>
</dbReference>
<dbReference type="InterPro" id="IPR011335">
    <property type="entry name" value="Restrct_endonuc-II-like"/>
</dbReference>
<dbReference type="RefSeq" id="WP_018006748.1">
    <property type="nucleotide sequence ID" value="NZ_AQUR01000099.1"/>
</dbReference>
<gene>
    <name evidence="3" type="ORF">CBM2605_A10027</name>
    <name evidence="4" type="ORF">CBM2607_10007</name>
</gene>
<feature type="domain" description="Restriction system protein Mrr-like N-terminal" evidence="2">
    <location>
        <begin position="12"/>
        <end position="91"/>
    </location>
</feature>
<dbReference type="AlphaFoldDB" id="A0A375H4L6"/>
<feature type="domain" description="Restriction endonuclease type IV Mrr" evidence="1">
    <location>
        <begin position="161"/>
        <end position="276"/>
    </location>
</feature>
<protein>
    <submittedName>
        <fullName evidence="3">Restriction endonuclease</fullName>
    </submittedName>
    <submittedName>
        <fullName evidence="4">Restriction system protein</fullName>
    </submittedName>
</protein>
<keyword evidence="3" id="KW-0255">Endonuclease</keyword>
<evidence type="ECO:0000259" key="1">
    <source>
        <dbReference type="Pfam" id="PF04471"/>
    </source>
</evidence>
<dbReference type="PANTHER" id="PTHR30015:SF7">
    <property type="entry name" value="TYPE IV METHYL-DIRECTED RESTRICTION ENZYME ECOKMRR"/>
    <property type="match status" value="1"/>
</dbReference>
<accession>A0A375H4L6</accession>
<dbReference type="Pfam" id="PF04471">
    <property type="entry name" value="Mrr_cat"/>
    <property type="match status" value="1"/>
</dbReference>
<keyword evidence="3" id="KW-0540">Nuclease</keyword>
<dbReference type="Pfam" id="PF14338">
    <property type="entry name" value="Mrr_N"/>
    <property type="match status" value="1"/>
</dbReference>
<dbReference type="InterPro" id="IPR007560">
    <property type="entry name" value="Restrct_endonuc_IV_Mrr"/>
</dbReference>
<dbReference type="InterPro" id="IPR025745">
    <property type="entry name" value="Mrr-like_N_dom"/>
</dbReference>
<name>A0A375H4L6_9BURK</name>
<keyword evidence="6" id="KW-1185">Reference proteome</keyword>
<dbReference type="GO" id="GO:0015666">
    <property type="term" value="F:restriction endodeoxyribonuclease activity"/>
    <property type="evidence" value="ECO:0007669"/>
    <property type="project" value="TreeGrafter"/>
</dbReference>